<name>A0A7W6DC98_9SPHN</name>
<reference evidence="2 3" key="1">
    <citation type="submission" date="2020-08" db="EMBL/GenBank/DDBJ databases">
        <title>Genomic Encyclopedia of Type Strains, Phase IV (KMG-IV): sequencing the most valuable type-strain genomes for metagenomic binning, comparative biology and taxonomic classification.</title>
        <authorList>
            <person name="Goeker M."/>
        </authorList>
    </citation>
    <scope>NUCLEOTIDE SEQUENCE [LARGE SCALE GENOMIC DNA]</scope>
    <source>
        <strain evidence="2 3">DSM 29348</strain>
    </source>
</reference>
<proteinExistence type="predicted"/>
<evidence type="ECO:0000313" key="3">
    <source>
        <dbReference type="Proteomes" id="UP000552757"/>
    </source>
</evidence>
<gene>
    <name evidence="2" type="ORF">GGR44_000262</name>
</gene>
<evidence type="ECO:0000313" key="2">
    <source>
        <dbReference type="EMBL" id="MBB3980631.1"/>
    </source>
</evidence>
<evidence type="ECO:0008006" key="4">
    <source>
        <dbReference type="Google" id="ProtNLM"/>
    </source>
</evidence>
<dbReference type="RefSeq" id="WP_183953637.1">
    <property type="nucleotide sequence ID" value="NZ_JACIEB010000001.1"/>
</dbReference>
<dbReference type="Gene3D" id="3.20.20.370">
    <property type="entry name" value="Glycoside hydrolase/deacetylase"/>
    <property type="match status" value="1"/>
</dbReference>
<comment type="caution">
    <text evidence="2">The sequence shown here is derived from an EMBL/GenBank/DDBJ whole genome shotgun (WGS) entry which is preliminary data.</text>
</comment>
<keyword evidence="3" id="KW-1185">Reference proteome</keyword>
<dbReference type="AlphaFoldDB" id="A0A7W6DC98"/>
<dbReference type="EMBL" id="JACIEB010000001">
    <property type="protein sequence ID" value="MBB3980631.1"/>
    <property type="molecule type" value="Genomic_DNA"/>
</dbReference>
<dbReference type="Proteomes" id="UP000552757">
    <property type="component" value="Unassembled WGS sequence"/>
</dbReference>
<dbReference type="CDD" id="cd10933">
    <property type="entry name" value="CE4_u9"/>
    <property type="match status" value="1"/>
</dbReference>
<evidence type="ECO:0000256" key="1">
    <source>
        <dbReference type="SAM" id="MobiDB-lite"/>
    </source>
</evidence>
<dbReference type="GO" id="GO:0005975">
    <property type="term" value="P:carbohydrate metabolic process"/>
    <property type="evidence" value="ECO:0007669"/>
    <property type="project" value="InterPro"/>
</dbReference>
<accession>A0A7W6DC98</accession>
<protein>
    <recommendedName>
        <fullName evidence="4">Polysaccharide deacetylase</fullName>
    </recommendedName>
</protein>
<organism evidence="2 3">
    <name type="scientific">Sphingobium fontiphilum</name>
    <dbReference type="NCBI Taxonomy" id="944425"/>
    <lineage>
        <taxon>Bacteria</taxon>
        <taxon>Pseudomonadati</taxon>
        <taxon>Pseudomonadota</taxon>
        <taxon>Alphaproteobacteria</taxon>
        <taxon>Sphingomonadales</taxon>
        <taxon>Sphingomonadaceae</taxon>
        <taxon>Sphingobium</taxon>
    </lineage>
</organism>
<dbReference type="SUPFAM" id="SSF88713">
    <property type="entry name" value="Glycoside hydrolase/deacetylase"/>
    <property type="match status" value="1"/>
</dbReference>
<sequence length="350" mass="37989">MLRFYLTIDTELSADHFSRFGRAGLEANLASSIWGRTAKGDFGIGHTMDVLERHGMRGVFFVDPLPALVWGTDVIKRIVHPIVDRGHDVQLHAHTEWLAFSQRSPVGGRTGRNIGDFSLSDQRVILSLARDFLVAAGAPEPVAFRAGNYGANDDTLRALATIGISHDSSLTPGIARSDCAINLSADVIDPIEHCGVVEVPISAIEQRGGRRRHAQLTALSAREILAAVDHAASRGAQQFTLVSHSFELMCRQRRVLNCIVARRFEAMCRGLAARDHVRSGTYAAHPPCAVAAGARPTLLRGGVVQTALRNLEQAASNLMFGEWRPSPMASGRRRPGDSGRRKVALASRQS</sequence>
<feature type="region of interest" description="Disordered" evidence="1">
    <location>
        <begin position="322"/>
        <end position="350"/>
    </location>
</feature>
<dbReference type="InterPro" id="IPR011330">
    <property type="entry name" value="Glyco_hydro/deAcase_b/a-brl"/>
</dbReference>